<dbReference type="GO" id="GO:0009253">
    <property type="term" value="P:peptidoglycan catabolic process"/>
    <property type="evidence" value="ECO:0007669"/>
    <property type="project" value="InterPro"/>
</dbReference>
<evidence type="ECO:0000313" key="4">
    <source>
        <dbReference type="EMBL" id="EOQ38330.1"/>
    </source>
</evidence>
<protein>
    <recommendedName>
        <fullName evidence="6">Lysozyme</fullName>
    </recommendedName>
</protein>
<dbReference type="CDD" id="cd06414">
    <property type="entry name" value="GH25_LytC-like"/>
    <property type="match status" value="1"/>
</dbReference>
<reference evidence="4 5" key="1">
    <citation type="submission" date="2013-01" db="EMBL/GenBank/DDBJ databases">
        <title>The Genome Sequence of Butyricicoccus pullicaecorum 1.2.</title>
        <authorList>
            <consortium name="The Broad Institute Genome Sequencing Platform"/>
            <person name="Earl A."/>
            <person name="Ward D."/>
            <person name="Feldgarden M."/>
            <person name="Gevers D."/>
            <person name="Van Immerseel F."/>
            <person name="Eeckhaut V."/>
            <person name="Walker B."/>
            <person name="Young S.K."/>
            <person name="Zeng Q."/>
            <person name="Gargeya S."/>
            <person name="Fitzgerald M."/>
            <person name="Haas B."/>
            <person name="Abouelleil A."/>
            <person name="Alvarado L."/>
            <person name="Arachchi H.M."/>
            <person name="Berlin A.M."/>
            <person name="Chapman S.B."/>
            <person name="Dewar J."/>
            <person name="Goldberg J."/>
            <person name="Griggs A."/>
            <person name="Gujja S."/>
            <person name="Hansen M."/>
            <person name="Howarth C."/>
            <person name="Imamovic A."/>
            <person name="Larimer J."/>
            <person name="McCowan C."/>
            <person name="Murphy C."/>
            <person name="Neiman D."/>
            <person name="Pearson M."/>
            <person name="Priest M."/>
            <person name="Roberts A."/>
            <person name="Saif S."/>
            <person name="Shea T."/>
            <person name="Sisk P."/>
            <person name="Sykes S."/>
            <person name="Wortman J."/>
            <person name="Nusbaum C."/>
            <person name="Birren B."/>
        </authorList>
    </citation>
    <scope>NUCLEOTIDE SEQUENCE [LARGE SCALE GENOMIC DNA]</scope>
    <source>
        <strain evidence="4 5">1.2</strain>
    </source>
</reference>
<dbReference type="PANTHER" id="PTHR34135:SF2">
    <property type="entry name" value="LYSOZYME"/>
    <property type="match status" value="1"/>
</dbReference>
<dbReference type="EMBL" id="AQOB01000004">
    <property type="protein sequence ID" value="EOQ38330.1"/>
    <property type="molecule type" value="Genomic_DNA"/>
</dbReference>
<evidence type="ECO:0000256" key="3">
    <source>
        <dbReference type="ARBA" id="ARBA00023295"/>
    </source>
</evidence>
<dbReference type="PATRIC" id="fig|1203606.4.peg.1323"/>
<dbReference type="InterPro" id="IPR002053">
    <property type="entry name" value="Glyco_hydro_25"/>
</dbReference>
<dbReference type="Proteomes" id="UP000013981">
    <property type="component" value="Unassembled WGS sequence"/>
</dbReference>
<dbReference type="OrthoDB" id="9800780at2"/>
<keyword evidence="5" id="KW-1185">Reference proteome</keyword>
<dbReference type="InterPro" id="IPR017853">
    <property type="entry name" value="GH"/>
</dbReference>
<comment type="caution">
    <text evidence="4">The sequence shown here is derived from an EMBL/GenBank/DDBJ whole genome shotgun (WGS) entry which is preliminary data.</text>
</comment>
<evidence type="ECO:0000256" key="1">
    <source>
        <dbReference type="ARBA" id="ARBA00010646"/>
    </source>
</evidence>
<dbReference type="eggNOG" id="COG3757">
    <property type="taxonomic scope" value="Bacteria"/>
</dbReference>
<dbReference type="PANTHER" id="PTHR34135">
    <property type="entry name" value="LYSOZYME"/>
    <property type="match status" value="1"/>
</dbReference>
<evidence type="ECO:0008006" key="6">
    <source>
        <dbReference type="Google" id="ProtNLM"/>
    </source>
</evidence>
<accession>R8W039</accession>
<dbReference type="GO" id="GO:0003796">
    <property type="term" value="F:lysozyme activity"/>
    <property type="evidence" value="ECO:0007669"/>
    <property type="project" value="InterPro"/>
</dbReference>
<dbReference type="SUPFAM" id="SSF51445">
    <property type="entry name" value="(Trans)glycosidases"/>
    <property type="match status" value="1"/>
</dbReference>
<dbReference type="GO" id="GO:0016052">
    <property type="term" value="P:carbohydrate catabolic process"/>
    <property type="evidence" value="ECO:0007669"/>
    <property type="project" value="TreeGrafter"/>
</dbReference>
<proteinExistence type="inferred from homology"/>
<gene>
    <name evidence="4" type="ORF">HMPREF1526_01360</name>
</gene>
<keyword evidence="2" id="KW-0378">Hydrolase</keyword>
<evidence type="ECO:0000256" key="2">
    <source>
        <dbReference type="ARBA" id="ARBA00022801"/>
    </source>
</evidence>
<dbReference type="InterPro" id="IPR018077">
    <property type="entry name" value="Glyco_hydro_fam25_subgr"/>
</dbReference>
<comment type="similarity">
    <text evidence="1">Belongs to the glycosyl hydrolase 25 family.</text>
</comment>
<name>R8W039_9FIRM</name>
<dbReference type="Gene3D" id="3.20.20.80">
    <property type="entry name" value="Glycosidases"/>
    <property type="match status" value="1"/>
</dbReference>
<dbReference type="HOGENOM" id="CLU_1029269_0_0_9"/>
<keyword evidence="3" id="KW-0326">Glycosidase</keyword>
<organism evidence="4 5">
    <name type="scientific">Butyricicoccus pullicaecorum 1.2</name>
    <dbReference type="NCBI Taxonomy" id="1203606"/>
    <lineage>
        <taxon>Bacteria</taxon>
        <taxon>Bacillati</taxon>
        <taxon>Bacillota</taxon>
        <taxon>Clostridia</taxon>
        <taxon>Eubacteriales</taxon>
        <taxon>Butyricicoccaceae</taxon>
        <taxon>Butyricicoccus</taxon>
    </lineage>
</organism>
<dbReference type="SMART" id="SM00641">
    <property type="entry name" value="Glyco_25"/>
    <property type="match status" value="1"/>
</dbReference>
<sequence length="270" mass="30444">MKGIDVSKHNGAVNWTSAATAIDFAIIRAGYGKTYVDPWFERHLAGAQAAGLRVGVYHYSYALTVEDARVEARHLLDVINGRKFDMPLWFDMEDADGYKAKHNFKFTRANISAITQAFVDVIRAAGYQCGVYASKSWFDDYINVDADAIWLAQWASKPTYAGRFDVWQNSDSGTVPGVTGKVDTNVLYTEFWKEQEEEEEMKVYTHTDQMPDWAQSTFRRLIDAEIVKVDAKGEIAVQECSVQPMVYLDRLCGGQIEQLPEAIKALQANE</sequence>
<evidence type="ECO:0000313" key="5">
    <source>
        <dbReference type="Proteomes" id="UP000013981"/>
    </source>
</evidence>
<dbReference type="RefSeq" id="WP_016147529.1">
    <property type="nucleotide sequence ID" value="NZ_KB976103.1"/>
</dbReference>
<dbReference type="PROSITE" id="PS51904">
    <property type="entry name" value="GLYCOSYL_HYDROL_F25_2"/>
    <property type="match status" value="1"/>
</dbReference>
<dbReference type="AlphaFoldDB" id="R8W039"/>
<dbReference type="Pfam" id="PF01183">
    <property type="entry name" value="Glyco_hydro_25"/>
    <property type="match status" value="1"/>
</dbReference>
<dbReference type="GO" id="GO:0016998">
    <property type="term" value="P:cell wall macromolecule catabolic process"/>
    <property type="evidence" value="ECO:0007669"/>
    <property type="project" value="InterPro"/>
</dbReference>